<evidence type="ECO:0000313" key="2">
    <source>
        <dbReference type="Proteomes" id="UP001183619"/>
    </source>
</evidence>
<keyword evidence="2" id="KW-1185">Reference proteome</keyword>
<sequence length="45" mass="5202">MREKVTPSEYEAQAQLLLSETLAELFEYSEERIIDPSVALTIYSH</sequence>
<reference evidence="1 2" key="1">
    <citation type="submission" date="2023-07" db="EMBL/GenBank/DDBJ databases">
        <title>Sequencing the genomes of 1000 actinobacteria strains.</title>
        <authorList>
            <person name="Klenk H.-P."/>
        </authorList>
    </citation>
    <scope>NUCLEOTIDE SEQUENCE [LARGE SCALE GENOMIC DNA]</scope>
    <source>
        <strain evidence="1 2">DSM 44508</strain>
    </source>
</reference>
<dbReference type="Proteomes" id="UP001183619">
    <property type="component" value="Unassembled WGS sequence"/>
</dbReference>
<comment type="caution">
    <text evidence="1">The sequence shown here is derived from an EMBL/GenBank/DDBJ whole genome shotgun (WGS) entry which is preliminary data.</text>
</comment>
<organism evidence="1 2">
    <name type="scientific">Corynebacterium felinum</name>
    <dbReference type="NCBI Taxonomy" id="131318"/>
    <lineage>
        <taxon>Bacteria</taxon>
        <taxon>Bacillati</taxon>
        <taxon>Actinomycetota</taxon>
        <taxon>Actinomycetes</taxon>
        <taxon>Mycobacteriales</taxon>
        <taxon>Corynebacteriaceae</taxon>
        <taxon>Corynebacterium</taxon>
    </lineage>
</organism>
<accession>A0ABU2B7Z2</accession>
<dbReference type="RefSeq" id="WP_277105066.1">
    <property type="nucleotide sequence ID" value="NZ_BAAAJS010000021.1"/>
</dbReference>
<dbReference type="EMBL" id="JAVDYF010000001">
    <property type="protein sequence ID" value="MDR7353509.1"/>
    <property type="molecule type" value="Genomic_DNA"/>
</dbReference>
<protein>
    <submittedName>
        <fullName evidence="1">Uncharacterized protein</fullName>
    </submittedName>
</protein>
<gene>
    <name evidence="1" type="ORF">J2S37_000047</name>
</gene>
<proteinExistence type="predicted"/>
<evidence type="ECO:0000313" key="1">
    <source>
        <dbReference type="EMBL" id="MDR7353509.1"/>
    </source>
</evidence>
<name>A0ABU2B7Z2_9CORY</name>